<dbReference type="Proteomes" id="UP000287651">
    <property type="component" value="Unassembled WGS sequence"/>
</dbReference>
<dbReference type="AlphaFoldDB" id="A0A426Y9Q3"/>
<gene>
    <name evidence="1" type="ORF">B296_00051103</name>
</gene>
<organism evidence="1 2">
    <name type="scientific">Ensete ventricosum</name>
    <name type="common">Abyssinian banana</name>
    <name type="synonym">Musa ensete</name>
    <dbReference type="NCBI Taxonomy" id="4639"/>
    <lineage>
        <taxon>Eukaryota</taxon>
        <taxon>Viridiplantae</taxon>
        <taxon>Streptophyta</taxon>
        <taxon>Embryophyta</taxon>
        <taxon>Tracheophyta</taxon>
        <taxon>Spermatophyta</taxon>
        <taxon>Magnoliopsida</taxon>
        <taxon>Liliopsida</taxon>
        <taxon>Zingiberales</taxon>
        <taxon>Musaceae</taxon>
        <taxon>Ensete</taxon>
    </lineage>
</organism>
<protein>
    <submittedName>
        <fullName evidence="1">Uncharacterized protein</fullName>
    </submittedName>
</protein>
<comment type="caution">
    <text evidence="1">The sequence shown here is derived from an EMBL/GenBank/DDBJ whole genome shotgun (WGS) entry which is preliminary data.</text>
</comment>
<reference evidence="1 2" key="1">
    <citation type="journal article" date="2014" name="Agronomy (Basel)">
        <title>A Draft Genome Sequence for Ensete ventricosum, the Drought-Tolerant Tree Against Hunger.</title>
        <authorList>
            <person name="Harrison J."/>
            <person name="Moore K.A."/>
            <person name="Paszkiewicz K."/>
            <person name="Jones T."/>
            <person name="Grant M."/>
            <person name="Ambacheew D."/>
            <person name="Muzemil S."/>
            <person name="Studholme D.J."/>
        </authorList>
    </citation>
    <scope>NUCLEOTIDE SEQUENCE [LARGE SCALE GENOMIC DNA]</scope>
</reference>
<proteinExistence type="predicted"/>
<accession>A0A426Y9Q3</accession>
<name>A0A426Y9Q3_ENSVE</name>
<evidence type="ECO:0000313" key="1">
    <source>
        <dbReference type="EMBL" id="RRT48459.1"/>
    </source>
</evidence>
<evidence type="ECO:0000313" key="2">
    <source>
        <dbReference type="Proteomes" id="UP000287651"/>
    </source>
</evidence>
<sequence length="93" mass="10079">MGPTAAAIASPAFSFVVVRSFHNSCPALDPLLHRYHRCTPPLCLIVTISDLRPVVPFCPSSDLLQPAVTPAAITPYSNNWGHNRCPLLQPSFP</sequence>
<dbReference type="EMBL" id="AMZH03013942">
    <property type="protein sequence ID" value="RRT48459.1"/>
    <property type="molecule type" value="Genomic_DNA"/>
</dbReference>